<keyword evidence="4" id="KW-1185">Reference proteome</keyword>
<dbReference type="EMBL" id="JACHIR010000001">
    <property type="protein sequence ID" value="MBB5896331.1"/>
    <property type="molecule type" value="Genomic_DNA"/>
</dbReference>
<dbReference type="InterPro" id="IPR036365">
    <property type="entry name" value="PGBD-like_sf"/>
</dbReference>
<comment type="caution">
    <text evidence="3">The sequence shown here is derived from an EMBL/GenBank/DDBJ whole genome shotgun (WGS) entry which is preliminary data.</text>
</comment>
<feature type="domain" description="Peptidoglycan binding-like" evidence="2">
    <location>
        <begin position="59"/>
        <end position="93"/>
    </location>
</feature>
<dbReference type="AlphaFoldDB" id="A0A7W9NLD1"/>
<evidence type="ECO:0000259" key="2">
    <source>
        <dbReference type="Pfam" id="PF01471"/>
    </source>
</evidence>
<dbReference type="InterPro" id="IPR002477">
    <property type="entry name" value="Peptidoglycan-bd-like"/>
</dbReference>
<accession>A0A7W9NLD1</accession>
<evidence type="ECO:0000256" key="1">
    <source>
        <dbReference type="SAM" id="MobiDB-lite"/>
    </source>
</evidence>
<feature type="region of interest" description="Disordered" evidence="1">
    <location>
        <begin position="117"/>
        <end position="173"/>
    </location>
</feature>
<organism evidence="3 4">
    <name type="scientific">Kutzneria kofuensis</name>
    <dbReference type="NCBI Taxonomy" id="103725"/>
    <lineage>
        <taxon>Bacteria</taxon>
        <taxon>Bacillati</taxon>
        <taxon>Actinomycetota</taxon>
        <taxon>Actinomycetes</taxon>
        <taxon>Pseudonocardiales</taxon>
        <taxon>Pseudonocardiaceae</taxon>
        <taxon>Kutzneria</taxon>
    </lineage>
</organism>
<name>A0A7W9NLD1_9PSEU</name>
<evidence type="ECO:0000313" key="3">
    <source>
        <dbReference type="EMBL" id="MBB5896331.1"/>
    </source>
</evidence>
<gene>
    <name evidence="3" type="ORF">BJ998_007527</name>
</gene>
<proteinExistence type="predicted"/>
<sequence length="173" mass="18039">MQATILAIQFELGMSDDDATGAVGPLTRAGLRQHPLAVGSTGVWVNLFSTGMVLNGRASFTDTFGEDMACAVREFQSLSALPVSGRADLATWAQTMVSTGDPDRPGAACDCVTTITPERTTRRPDGPLWTGQNSRRPGALSQARLGAGEVAERPLRTPMPNAANGSRVPVGGA</sequence>
<dbReference type="Proteomes" id="UP000585638">
    <property type="component" value="Unassembled WGS sequence"/>
</dbReference>
<dbReference type="RefSeq" id="WP_184868005.1">
    <property type="nucleotide sequence ID" value="NZ_BAAAWY010000101.1"/>
</dbReference>
<evidence type="ECO:0000313" key="4">
    <source>
        <dbReference type="Proteomes" id="UP000585638"/>
    </source>
</evidence>
<dbReference type="Pfam" id="PF01471">
    <property type="entry name" value="PG_binding_1"/>
    <property type="match status" value="1"/>
</dbReference>
<reference evidence="3 4" key="1">
    <citation type="submission" date="2020-08" db="EMBL/GenBank/DDBJ databases">
        <title>Sequencing the genomes of 1000 actinobacteria strains.</title>
        <authorList>
            <person name="Klenk H.-P."/>
        </authorList>
    </citation>
    <scope>NUCLEOTIDE SEQUENCE [LARGE SCALE GENOMIC DNA]</scope>
    <source>
        <strain evidence="3 4">DSM 43851</strain>
    </source>
</reference>
<protein>
    <recommendedName>
        <fullName evidence="2">Peptidoglycan binding-like domain-containing protein</fullName>
    </recommendedName>
</protein>
<dbReference type="SUPFAM" id="SSF47090">
    <property type="entry name" value="PGBD-like"/>
    <property type="match status" value="1"/>
</dbReference>